<dbReference type="PANTHER" id="PTHR10963">
    <property type="entry name" value="GLYCOSYL HYDROLASE-RELATED"/>
    <property type="match status" value="1"/>
</dbReference>
<dbReference type="EMBL" id="SOZI01000028">
    <property type="protein sequence ID" value="TNY22279.1"/>
    <property type="molecule type" value="Genomic_DNA"/>
</dbReference>
<feature type="region of interest" description="Disordered" evidence="4">
    <location>
        <begin position="687"/>
        <end position="706"/>
    </location>
</feature>
<protein>
    <recommendedName>
        <fullName evidence="6">GH16 domain-containing protein</fullName>
    </recommendedName>
</protein>
<dbReference type="Proteomes" id="UP000311382">
    <property type="component" value="Unassembled WGS sequence"/>
</dbReference>
<gene>
    <name evidence="7" type="ORF">DMC30DRAFT_157014</name>
</gene>
<keyword evidence="1 5" id="KW-0732">Signal</keyword>
<dbReference type="InterPro" id="IPR013320">
    <property type="entry name" value="ConA-like_dom_sf"/>
</dbReference>
<dbReference type="STRING" id="5288.A0A5C5G1H0"/>
<evidence type="ECO:0000256" key="1">
    <source>
        <dbReference type="ARBA" id="ARBA00022729"/>
    </source>
</evidence>
<comment type="caution">
    <text evidence="7">The sequence shown here is derived from an EMBL/GenBank/DDBJ whole genome shotgun (WGS) entry which is preliminary data.</text>
</comment>
<keyword evidence="3" id="KW-0326">Glycosidase</keyword>
<feature type="domain" description="GH16" evidence="6">
    <location>
        <begin position="270"/>
        <end position="507"/>
    </location>
</feature>
<keyword evidence="8" id="KW-1185">Reference proteome</keyword>
<evidence type="ECO:0000259" key="6">
    <source>
        <dbReference type="PROSITE" id="PS51762"/>
    </source>
</evidence>
<dbReference type="GO" id="GO:0004553">
    <property type="term" value="F:hydrolase activity, hydrolyzing O-glycosyl compounds"/>
    <property type="evidence" value="ECO:0007669"/>
    <property type="project" value="InterPro"/>
</dbReference>
<dbReference type="InterPro" id="IPR050546">
    <property type="entry name" value="Glycosyl_Hydrlase_16"/>
</dbReference>
<dbReference type="GO" id="GO:0031505">
    <property type="term" value="P:fungal-type cell wall organization"/>
    <property type="evidence" value="ECO:0007669"/>
    <property type="project" value="TreeGrafter"/>
</dbReference>
<dbReference type="SUPFAM" id="SSF49899">
    <property type="entry name" value="Concanavalin A-like lectins/glucanases"/>
    <property type="match status" value="1"/>
</dbReference>
<proteinExistence type="predicted"/>
<sequence length="727" mass="75322">MATRLLAILALVPSLAHAAVQPTWPGGKGLVFRAGDTCSFRYKVDTTNTWTSFAVDLMSGSNYEMVEVTRIASDLDGTVGDEEGNAELNFTCPEVDPPAPIYFLEATQDDKDPVWTNRFALAAPNGTVVPAPHNNQPDDETIPWGVGALVNGTDSNSTAPSSTGPLDGEPLPTPLMPSIWLKPFLDASSSTLPHGSDVPITPSSSATAVLWGAAPAATSTPAGAISGFQRAQSCDKSTQCPESAPCCSEEGFCGTGRNCLAGCDPLASFQPGACAPVPACVSGDYQLNSWNANRILANSSTWNGDATTYDWLVDKLGHPELSAMTANSETGTPSLTLSLTEQGKGTVLTSTRSVLYGNVTAQMKSVAGSGILTSFALLSGTGDEIDYEFTTNATDVAQTAFFSQGDVDDYSSGQALNTSDRAADFHNFTILWTPDAITWLVDGVALRNVSKNSTADPLDSSVFHYPQTPARIQFSIWAPGREEQPEGLVDFAGGAVDWNSSIYSEQGYYASYVSAVSVACYDPALLPGFSLDPNAPASYNSSAGLNGSAPAAEILPADSSSSTAATESATLWWTPPGATDAATSTSATLATAPAWWTPASKLRRRRLRFEKVRRAESPAVGSYTYGLDANGALSVAGSNLATTIEDDAATGISMHGALAAIASAVSAASATSTSASSGSITATATSSDHASASHTQSDLAPSASASGDVRTIQQKWDDLGTAAHVGI</sequence>
<feature type="region of interest" description="Disordered" evidence="4">
    <location>
        <begin position="566"/>
        <end position="586"/>
    </location>
</feature>
<evidence type="ECO:0000256" key="2">
    <source>
        <dbReference type="ARBA" id="ARBA00022801"/>
    </source>
</evidence>
<dbReference type="GO" id="GO:0016757">
    <property type="term" value="F:glycosyltransferase activity"/>
    <property type="evidence" value="ECO:0007669"/>
    <property type="project" value="TreeGrafter"/>
</dbReference>
<dbReference type="PROSITE" id="PS51762">
    <property type="entry name" value="GH16_2"/>
    <property type="match status" value="1"/>
</dbReference>
<feature type="compositionally biased region" description="Polar residues" evidence="4">
    <location>
        <begin position="152"/>
        <end position="164"/>
    </location>
</feature>
<dbReference type="Pfam" id="PF00722">
    <property type="entry name" value="Glyco_hydro_16"/>
    <property type="match status" value="1"/>
</dbReference>
<accession>A0A5C5G1H0</accession>
<feature type="chain" id="PRO_5023016349" description="GH16 domain-containing protein" evidence="5">
    <location>
        <begin position="19"/>
        <end position="727"/>
    </location>
</feature>
<feature type="compositionally biased region" description="Polar residues" evidence="4">
    <location>
        <begin position="696"/>
        <end position="705"/>
    </location>
</feature>
<reference evidence="7 8" key="1">
    <citation type="submission" date="2019-03" db="EMBL/GenBank/DDBJ databases">
        <title>Rhodosporidium diobovatum UCD-FST 08-225 genome sequencing, assembly, and annotation.</title>
        <authorList>
            <person name="Fakankun I.U."/>
            <person name="Fristensky B."/>
            <person name="Levin D.B."/>
        </authorList>
    </citation>
    <scope>NUCLEOTIDE SEQUENCE [LARGE SCALE GENOMIC DNA]</scope>
    <source>
        <strain evidence="7 8">UCD-FST 08-225</strain>
    </source>
</reference>
<feature type="region of interest" description="Disordered" evidence="4">
    <location>
        <begin position="149"/>
        <end position="173"/>
    </location>
</feature>
<evidence type="ECO:0000313" key="8">
    <source>
        <dbReference type="Proteomes" id="UP000311382"/>
    </source>
</evidence>
<dbReference type="InterPro" id="IPR000757">
    <property type="entry name" value="Beta-glucanase-like"/>
</dbReference>
<dbReference type="Gene3D" id="2.60.120.200">
    <property type="match status" value="1"/>
</dbReference>
<evidence type="ECO:0000313" key="7">
    <source>
        <dbReference type="EMBL" id="TNY22279.1"/>
    </source>
</evidence>
<evidence type="ECO:0000256" key="4">
    <source>
        <dbReference type="SAM" id="MobiDB-lite"/>
    </source>
</evidence>
<feature type="signal peptide" evidence="5">
    <location>
        <begin position="1"/>
        <end position="18"/>
    </location>
</feature>
<evidence type="ECO:0000256" key="3">
    <source>
        <dbReference type="ARBA" id="ARBA00023295"/>
    </source>
</evidence>
<dbReference type="AlphaFoldDB" id="A0A5C5G1H0"/>
<evidence type="ECO:0000256" key="5">
    <source>
        <dbReference type="SAM" id="SignalP"/>
    </source>
</evidence>
<dbReference type="PANTHER" id="PTHR10963:SF22">
    <property type="entry name" value="GLYCOSIDASE CRH2-RELATED"/>
    <property type="match status" value="1"/>
</dbReference>
<dbReference type="GO" id="GO:0005975">
    <property type="term" value="P:carbohydrate metabolic process"/>
    <property type="evidence" value="ECO:0007669"/>
    <property type="project" value="InterPro"/>
</dbReference>
<dbReference type="GO" id="GO:0009277">
    <property type="term" value="C:fungal-type cell wall"/>
    <property type="evidence" value="ECO:0007669"/>
    <property type="project" value="TreeGrafter"/>
</dbReference>
<keyword evidence="2" id="KW-0378">Hydrolase</keyword>
<dbReference type="OrthoDB" id="4781at2759"/>
<name>A0A5C5G1H0_9BASI</name>
<organism evidence="7 8">
    <name type="scientific">Rhodotorula diobovata</name>
    <dbReference type="NCBI Taxonomy" id="5288"/>
    <lineage>
        <taxon>Eukaryota</taxon>
        <taxon>Fungi</taxon>
        <taxon>Dikarya</taxon>
        <taxon>Basidiomycota</taxon>
        <taxon>Pucciniomycotina</taxon>
        <taxon>Microbotryomycetes</taxon>
        <taxon>Sporidiobolales</taxon>
        <taxon>Sporidiobolaceae</taxon>
        <taxon>Rhodotorula</taxon>
    </lineage>
</organism>